<keyword evidence="4" id="KW-0560">Oxidoreductase</keyword>
<name>A0A0L0SZM5_ALLM3</name>
<dbReference type="Proteomes" id="UP000054350">
    <property type="component" value="Unassembled WGS sequence"/>
</dbReference>
<sequence length="493" mass="52484">MLLADLLAKPNGTRLLSGGKFKMSRKPQNRAVFFLFKSLADFLVYGSNRVPAQLNAMLGYPGSDPDHPKSLPPDTIPQFRFIDIPVSTGTLATPLTMKFDVVIVVSGAGGGVTAATLAHDGLHVVTLYDRGGMNASEDASIAVIAGKTLGGGTTGSKKTIDAVCDRLCIGTAEIKHNKSKTILFDGCKKLGLYVEDFPQNARNQPHECGDCGFGCTRAMKQSSALTWLGDATADGVQIIQSCHVEKALPSKDKKTARSVQDIVGPHKIPLIIEAPTVVLGLLPACMAVGYYPEETRPLRWNGPVASKQQLAKIIYAACVIVITCDRDRNARIVLDEGGSPVIQFVLSPFDGASAAEDLARAAQILIATGAQRIVTGQLNVPAFEPPSTNVGDPKTVAFLEKVRAKGVRSLHTTLLSAHQMGSARMSMSLARDVTTPRGQVRGVQGLYIADASSFPKSSGVNPMITTYSVTYSVANWIVEDIQSKSKIDSAIHV</sequence>
<dbReference type="PANTHER" id="PTHR46056">
    <property type="entry name" value="LONG-CHAIN-ALCOHOL OXIDASE"/>
    <property type="match status" value="1"/>
</dbReference>
<feature type="domain" description="Glucose-methanol-choline oxidoreductase N-terminal" evidence="5">
    <location>
        <begin position="158"/>
        <end position="260"/>
    </location>
</feature>
<evidence type="ECO:0000256" key="4">
    <source>
        <dbReference type="ARBA" id="ARBA00023002"/>
    </source>
</evidence>
<dbReference type="GO" id="GO:0016614">
    <property type="term" value="F:oxidoreductase activity, acting on CH-OH group of donors"/>
    <property type="evidence" value="ECO:0007669"/>
    <property type="project" value="InterPro"/>
</dbReference>
<gene>
    <name evidence="7" type="ORF">AMAG_13146</name>
</gene>
<accession>A0A0L0SZM5</accession>
<dbReference type="eggNOG" id="ENOG502QSD8">
    <property type="taxonomic scope" value="Eukaryota"/>
</dbReference>
<evidence type="ECO:0000256" key="1">
    <source>
        <dbReference type="ARBA" id="ARBA00010790"/>
    </source>
</evidence>
<dbReference type="SUPFAM" id="SSF51905">
    <property type="entry name" value="FAD/NAD(P)-binding domain"/>
    <property type="match status" value="1"/>
</dbReference>
<dbReference type="Pfam" id="PF05199">
    <property type="entry name" value="GMC_oxred_C"/>
    <property type="match status" value="1"/>
</dbReference>
<dbReference type="VEuPathDB" id="FungiDB:AMAG_13146"/>
<dbReference type="GO" id="GO:0050660">
    <property type="term" value="F:flavin adenine dinucleotide binding"/>
    <property type="evidence" value="ECO:0007669"/>
    <property type="project" value="InterPro"/>
</dbReference>
<keyword evidence="3" id="KW-0274">FAD</keyword>
<dbReference type="InterPro" id="IPR000172">
    <property type="entry name" value="GMC_OxRdtase_N"/>
</dbReference>
<evidence type="ECO:0000259" key="6">
    <source>
        <dbReference type="Pfam" id="PF05199"/>
    </source>
</evidence>
<comment type="similarity">
    <text evidence="1">Belongs to the GMC oxidoreductase family.</text>
</comment>
<keyword evidence="8" id="KW-1185">Reference proteome</keyword>
<evidence type="ECO:0000256" key="2">
    <source>
        <dbReference type="ARBA" id="ARBA00022630"/>
    </source>
</evidence>
<organism evidence="7 8">
    <name type="scientific">Allomyces macrogynus (strain ATCC 38327)</name>
    <name type="common">Allomyces javanicus var. macrogynus</name>
    <dbReference type="NCBI Taxonomy" id="578462"/>
    <lineage>
        <taxon>Eukaryota</taxon>
        <taxon>Fungi</taxon>
        <taxon>Fungi incertae sedis</taxon>
        <taxon>Blastocladiomycota</taxon>
        <taxon>Blastocladiomycetes</taxon>
        <taxon>Blastocladiales</taxon>
        <taxon>Blastocladiaceae</taxon>
        <taxon>Allomyces</taxon>
    </lineage>
</organism>
<dbReference type="EMBL" id="GG745355">
    <property type="protein sequence ID" value="KNE67968.1"/>
    <property type="molecule type" value="Genomic_DNA"/>
</dbReference>
<dbReference type="OMA" id="MVCKRIG"/>
<dbReference type="OrthoDB" id="269227at2759"/>
<protein>
    <recommendedName>
        <fullName evidence="9">Glucose-methanol-choline oxidoreductase N-terminal domain-containing protein</fullName>
    </recommendedName>
</protein>
<dbReference type="Pfam" id="PF00732">
    <property type="entry name" value="GMC_oxred_N"/>
    <property type="match status" value="1"/>
</dbReference>
<evidence type="ECO:0000256" key="3">
    <source>
        <dbReference type="ARBA" id="ARBA00022827"/>
    </source>
</evidence>
<dbReference type="STRING" id="578462.A0A0L0SZM5"/>
<evidence type="ECO:0000259" key="5">
    <source>
        <dbReference type="Pfam" id="PF00732"/>
    </source>
</evidence>
<dbReference type="InterPro" id="IPR036188">
    <property type="entry name" value="FAD/NAD-bd_sf"/>
</dbReference>
<dbReference type="InterPro" id="IPR007867">
    <property type="entry name" value="GMC_OxRtase_C"/>
</dbReference>
<evidence type="ECO:0000313" key="7">
    <source>
        <dbReference type="EMBL" id="KNE67968.1"/>
    </source>
</evidence>
<keyword evidence="2" id="KW-0285">Flavoprotein</keyword>
<dbReference type="PANTHER" id="PTHR46056:SF12">
    <property type="entry name" value="LONG-CHAIN-ALCOHOL OXIDASE"/>
    <property type="match status" value="1"/>
</dbReference>
<dbReference type="Gene3D" id="3.50.50.60">
    <property type="entry name" value="FAD/NAD(P)-binding domain"/>
    <property type="match status" value="2"/>
</dbReference>
<evidence type="ECO:0008006" key="9">
    <source>
        <dbReference type="Google" id="ProtNLM"/>
    </source>
</evidence>
<reference evidence="7 8" key="1">
    <citation type="submission" date="2009-11" db="EMBL/GenBank/DDBJ databases">
        <title>Annotation of Allomyces macrogynus ATCC 38327.</title>
        <authorList>
            <consortium name="The Broad Institute Genome Sequencing Platform"/>
            <person name="Russ C."/>
            <person name="Cuomo C."/>
            <person name="Burger G."/>
            <person name="Gray M.W."/>
            <person name="Holland P.W.H."/>
            <person name="King N."/>
            <person name="Lang F.B.F."/>
            <person name="Roger A.J."/>
            <person name="Ruiz-Trillo I."/>
            <person name="Young S.K."/>
            <person name="Zeng Q."/>
            <person name="Gargeya S."/>
            <person name="Fitzgerald M."/>
            <person name="Haas B."/>
            <person name="Abouelleil A."/>
            <person name="Alvarado L."/>
            <person name="Arachchi H.M."/>
            <person name="Berlin A."/>
            <person name="Chapman S.B."/>
            <person name="Gearin G."/>
            <person name="Goldberg J."/>
            <person name="Griggs A."/>
            <person name="Gujja S."/>
            <person name="Hansen M."/>
            <person name="Heiman D."/>
            <person name="Howarth C."/>
            <person name="Larimer J."/>
            <person name="Lui A."/>
            <person name="MacDonald P.J.P."/>
            <person name="McCowen C."/>
            <person name="Montmayeur A."/>
            <person name="Murphy C."/>
            <person name="Neiman D."/>
            <person name="Pearson M."/>
            <person name="Priest M."/>
            <person name="Roberts A."/>
            <person name="Saif S."/>
            <person name="Shea T."/>
            <person name="Sisk P."/>
            <person name="Stolte C."/>
            <person name="Sykes S."/>
            <person name="Wortman J."/>
            <person name="Nusbaum C."/>
            <person name="Birren B."/>
        </authorList>
    </citation>
    <scope>NUCLEOTIDE SEQUENCE [LARGE SCALE GENOMIC DNA]</scope>
    <source>
        <strain evidence="7 8">ATCC 38327</strain>
    </source>
</reference>
<dbReference type="AlphaFoldDB" id="A0A0L0SZM5"/>
<feature type="domain" description="Glucose-methanol-choline oxidoreductase C-terminal" evidence="6">
    <location>
        <begin position="342"/>
        <end position="469"/>
    </location>
</feature>
<evidence type="ECO:0000313" key="8">
    <source>
        <dbReference type="Proteomes" id="UP000054350"/>
    </source>
</evidence>
<reference evidence="8" key="2">
    <citation type="submission" date="2009-11" db="EMBL/GenBank/DDBJ databases">
        <title>The Genome Sequence of Allomyces macrogynus strain ATCC 38327.</title>
        <authorList>
            <consortium name="The Broad Institute Genome Sequencing Platform"/>
            <person name="Russ C."/>
            <person name="Cuomo C."/>
            <person name="Shea T."/>
            <person name="Young S.K."/>
            <person name="Zeng Q."/>
            <person name="Koehrsen M."/>
            <person name="Haas B."/>
            <person name="Borodovsky M."/>
            <person name="Guigo R."/>
            <person name="Alvarado L."/>
            <person name="Berlin A."/>
            <person name="Borenstein D."/>
            <person name="Chen Z."/>
            <person name="Engels R."/>
            <person name="Freedman E."/>
            <person name="Gellesch M."/>
            <person name="Goldberg J."/>
            <person name="Griggs A."/>
            <person name="Gujja S."/>
            <person name="Heiman D."/>
            <person name="Hepburn T."/>
            <person name="Howarth C."/>
            <person name="Jen D."/>
            <person name="Larson L."/>
            <person name="Lewis B."/>
            <person name="Mehta T."/>
            <person name="Park D."/>
            <person name="Pearson M."/>
            <person name="Roberts A."/>
            <person name="Saif S."/>
            <person name="Shenoy N."/>
            <person name="Sisk P."/>
            <person name="Stolte C."/>
            <person name="Sykes S."/>
            <person name="Walk T."/>
            <person name="White J."/>
            <person name="Yandava C."/>
            <person name="Burger G."/>
            <person name="Gray M.W."/>
            <person name="Holland P.W.H."/>
            <person name="King N."/>
            <person name="Lang F.B.F."/>
            <person name="Roger A.J."/>
            <person name="Ruiz-Trillo I."/>
            <person name="Lander E."/>
            <person name="Nusbaum C."/>
        </authorList>
    </citation>
    <scope>NUCLEOTIDE SEQUENCE [LARGE SCALE GENOMIC DNA]</scope>
    <source>
        <strain evidence="8">ATCC 38327</strain>
    </source>
</reference>
<proteinExistence type="inferred from homology"/>